<accession>A0A8J5IP79</accession>
<evidence type="ECO:0000313" key="2">
    <source>
        <dbReference type="Proteomes" id="UP000709295"/>
    </source>
</evidence>
<dbReference type="EMBL" id="JAENGY010000710">
    <property type="protein sequence ID" value="KAG6957786.1"/>
    <property type="molecule type" value="Genomic_DNA"/>
</dbReference>
<protein>
    <submittedName>
        <fullName evidence="1">Uncharacterized protein</fullName>
    </submittedName>
</protein>
<name>A0A8J5IP79_9STRA</name>
<feature type="non-terminal residue" evidence="1">
    <location>
        <position position="1"/>
    </location>
</feature>
<sequence>NRSLKIEGAAKQLDDVDTIRHTDSVRIKKILPTLENFKSVMIELQKKCQHIGAVHETFQLMVEDYPELGDCC</sequence>
<dbReference type="Proteomes" id="UP000709295">
    <property type="component" value="Unassembled WGS sequence"/>
</dbReference>
<gene>
    <name evidence="1" type="ORF">JG688_00010824</name>
</gene>
<keyword evidence="2" id="KW-1185">Reference proteome</keyword>
<comment type="caution">
    <text evidence="1">The sequence shown here is derived from an EMBL/GenBank/DDBJ whole genome shotgun (WGS) entry which is preliminary data.</text>
</comment>
<evidence type="ECO:0000313" key="1">
    <source>
        <dbReference type="EMBL" id="KAG6957786.1"/>
    </source>
</evidence>
<organism evidence="1 2">
    <name type="scientific">Phytophthora aleatoria</name>
    <dbReference type="NCBI Taxonomy" id="2496075"/>
    <lineage>
        <taxon>Eukaryota</taxon>
        <taxon>Sar</taxon>
        <taxon>Stramenopiles</taxon>
        <taxon>Oomycota</taxon>
        <taxon>Peronosporomycetes</taxon>
        <taxon>Peronosporales</taxon>
        <taxon>Peronosporaceae</taxon>
        <taxon>Phytophthora</taxon>
    </lineage>
</organism>
<proteinExistence type="predicted"/>
<reference evidence="1" key="1">
    <citation type="submission" date="2021-01" db="EMBL/GenBank/DDBJ databases">
        <title>Phytophthora aleatoria, a newly-described species from Pinus radiata is distinct from Phytophthora cactorum isolates based on comparative genomics.</title>
        <authorList>
            <person name="Mcdougal R."/>
            <person name="Panda P."/>
            <person name="Williams N."/>
            <person name="Studholme D.J."/>
        </authorList>
    </citation>
    <scope>NUCLEOTIDE SEQUENCE</scope>
    <source>
        <strain evidence="1">NZFS 4037</strain>
    </source>
</reference>
<dbReference type="AlphaFoldDB" id="A0A8J5IP79"/>